<dbReference type="AlphaFoldDB" id="A0A426TZF8"/>
<dbReference type="Proteomes" id="UP000280307">
    <property type="component" value="Unassembled WGS sequence"/>
</dbReference>
<evidence type="ECO:0000256" key="5">
    <source>
        <dbReference type="ARBA" id="ARBA00012060"/>
    </source>
</evidence>
<sequence>MASTTFASSTVAMRALWRCLGRRPALGIGDEFVNTKQKDIMAKTINILVVHGPNLNLLGKRDRDKYGSLTLGEINAEISRLAAQLGVEVDFFQSNHEGALIDYFQLDASRAAAGVLINPGALIRYAYSFRQALVDLGKPVMEIHMSDIAKTGVNKQVNVLDDVRIGQVTGLKERSYYEGLQQLVDYIVQQRA</sequence>
<evidence type="ECO:0000256" key="6">
    <source>
        <dbReference type="ARBA" id="ARBA00023239"/>
    </source>
</evidence>
<dbReference type="InterPro" id="IPR018509">
    <property type="entry name" value="DHquinase_II_CS"/>
</dbReference>
<dbReference type="EMBL" id="RSAS01000436">
    <property type="protein sequence ID" value="RRR71650.1"/>
    <property type="molecule type" value="Genomic_DNA"/>
</dbReference>
<dbReference type="InterPro" id="IPR036441">
    <property type="entry name" value="DHquinase_II_sf"/>
</dbReference>
<keyword evidence="7" id="KW-0057">Aromatic amino acid biosynthesis</keyword>
<comment type="catalytic activity">
    <reaction evidence="1 7">
        <text>3-dehydroquinate = 3-dehydroshikimate + H2O</text>
        <dbReference type="Rhea" id="RHEA:21096"/>
        <dbReference type="ChEBI" id="CHEBI:15377"/>
        <dbReference type="ChEBI" id="CHEBI:16630"/>
        <dbReference type="ChEBI" id="CHEBI:32364"/>
        <dbReference type="EC" id="4.2.1.10"/>
    </reaction>
</comment>
<dbReference type="PANTHER" id="PTHR21272:SF3">
    <property type="entry name" value="CATABOLIC 3-DEHYDROQUINASE"/>
    <property type="match status" value="1"/>
</dbReference>
<comment type="pathway">
    <text evidence="2 7">Metabolic intermediate biosynthesis; chorismate biosynthesis; chorismate from D-erythrose 4-phosphate and phosphoenolpyruvate: step 3/7.</text>
</comment>
<evidence type="ECO:0000313" key="8">
    <source>
        <dbReference type="EMBL" id="RRR71650.1"/>
    </source>
</evidence>
<evidence type="ECO:0000256" key="7">
    <source>
        <dbReference type="HAMAP-Rule" id="MF_00169"/>
    </source>
</evidence>
<evidence type="ECO:0000256" key="2">
    <source>
        <dbReference type="ARBA" id="ARBA00004902"/>
    </source>
</evidence>
<keyword evidence="7" id="KW-0028">Amino-acid biosynthesis</keyword>
<comment type="function">
    <text evidence="7">Catalyzes a trans-dehydration via an enolate intermediate.</text>
</comment>
<comment type="subunit">
    <text evidence="4 7">Homododecamer.</text>
</comment>
<name>A0A426TZF8_9CHLR</name>
<keyword evidence="6 7" id="KW-0456">Lyase</keyword>
<dbReference type="SUPFAM" id="SSF52304">
    <property type="entry name" value="Type II 3-dehydroquinate dehydratase"/>
    <property type="match status" value="1"/>
</dbReference>
<dbReference type="GO" id="GO:0009073">
    <property type="term" value="P:aromatic amino acid family biosynthetic process"/>
    <property type="evidence" value="ECO:0007669"/>
    <property type="project" value="UniProtKB-KW"/>
</dbReference>
<gene>
    <name evidence="7" type="primary">aroQ</name>
    <name evidence="8" type="ORF">EI684_11260</name>
</gene>
<evidence type="ECO:0000256" key="1">
    <source>
        <dbReference type="ARBA" id="ARBA00001864"/>
    </source>
</evidence>
<dbReference type="InterPro" id="IPR001874">
    <property type="entry name" value="DHquinase_II"/>
</dbReference>
<dbReference type="HAMAP" id="MF_00169">
    <property type="entry name" value="AroQ"/>
    <property type="match status" value="1"/>
</dbReference>
<dbReference type="GO" id="GO:0009423">
    <property type="term" value="P:chorismate biosynthetic process"/>
    <property type="evidence" value="ECO:0007669"/>
    <property type="project" value="UniProtKB-UniRule"/>
</dbReference>
<feature type="active site" description="Proton donor" evidence="7">
    <location>
        <position position="144"/>
    </location>
</feature>
<dbReference type="GO" id="GO:0003855">
    <property type="term" value="F:3-dehydroquinate dehydratase activity"/>
    <property type="evidence" value="ECO:0007669"/>
    <property type="project" value="UniProtKB-UniRule"/>
</dbReference>
<dbReference type="GO" id="GO:0019631">
    <property type="term" value="P:quinate catabolic process"/>
    <property type="evidence" value="ECO:0007669"/>
    <property type="project" value="TreeGrafter"/>
</dbReference>
<comment type="caution">
    <text evidence="7">Lacks conserved residue(s) required for the propagation of feature annotation.</text>
</comment>
<evidence type="ECO:0000313" key="9">
    <source>
        <dbReference type="Proteomes" id="UP000280307"/>
    </source>
</evidence>
<dbReference type="CDD" id="cd00466">
    <property type="entry name" value="DHQase_II"/>
    <property type="match status" value="1"/>
</dbReference>
<feature type="active site" description="Proton acceptor" evidence="7">
    <location>
        <position position="66"/>
    </location>
</feature>
<organism evidence="8 9">
    <name type="scientific">Candidatus Viridilinea halotolerans</name>
    <dbReference type="NCBI Taxonomy" id="2491704"/>
    <lineage>
        <taxon>Bacteria</taxon>
        <taxon>Bacillati</taxon>
        <taxon>Chloroflexota</taxon>
        <taxon>Chloroflexia</taxon>
        <taxon>Chloroflexales</taxon>
        <taxon>Chloroflexineae</taxon>
        <taxon>Oscillochloridaceae</taxon>
        <taxon>Candidatus Viridilinea</taxon>
    </lineage>
</organism>
<proteinExistence type="inferred from homology"/>
<feature type="binding site" evidence="7">
    <location>
        <position position="118"/>
    </location>
    <ligand>
        <name>substrate</name>
    </ligand>
</feature>
<comment type="caution">
    <text evidence="8">The sequence shown here is derived from an EMBL/GenBank/DDBJ whole genome shotgun (WGS) entry which is preliminary data.</text>
</comment>
<feature type="binding site" evidence="7">
    <location>
        <begin position="145"/>
        <end position="146"/>
    </location>
    <ligand>
        <name>substrate</name>
    </ligand>
</feature>
<dbReference type="Gene3D" id="3.40.50.9100">
    <property type="entry name" value="Dehydroquinase, class II"/>
    <property type="match status" value="1"/>
</dbReference>
<dbReference type="EC" id="4.2.1.10" evidence="5 7"/>
<dbReference type="PANTHER" id="PTHR21272">
    <property type="entry name" value="CATABOLIC 3-DEHYDROQUINASE"/>
    <property type="match status" value="1"/>
</dbReference>
<dbReference type="Pfam" id="PF01220">
    <property type="entry name" value="DHquinase_II"/>
    <property type="match status" value="1"/>
</dbReference>
<comment type="similarity">
    <text evidence="3 7">Belongs to the type-II 3-dehydroquinase family.</text>
</comment>
<reference evidence="8 9" key="1">
    <citation type="submission" date="2018-12" db="EMBL/GenBank/DDBJ databases">
        <title>Genome Sequence of Candidatus Viridilinea halotolerans isolated from saline sulfide-rich spring.</title>
        <authorList>
            <person name="Grouzdev D.S."/>
            <person name="Burganskaya E.I."/>
            <person name="Krutkina M.S."/>
            <person name="Sukhacheva M.V."/>
            <person name="Gorlenko V.M."/>
        </authorList>
    </citation>
    <scope>NUCLEOTIDE SEQUENCE [LARGE SCALE GENOMIC DNA]</scope>
    <source>
        <strain evidence="8">Chok-6</strain>
    </source>
</reference>
<evidence type="ECO:0000256" key="4">
    <source>
        <dbReference type="ARBA" id="ARBA00011193"/>
    </source>
</evidence>
<dbReference type="GO" id="GO:0008652">
    <property type="term" value="P:amino acid biosynthetic process"/>
    <property type="evidence" value="ECO:0007669"/>
    <property type="project" value="UniProtKB-KW"/>
</dbReference>
<protein>
    <recommendedName>
        <fullName evidence="5 7">3-dehydroquinate dehydratase</fullName>
        <shortName evidence="7">3-dehydroquinase</shortName>
        <ecNumber evidence="5 7">4.2.1.10</ecNumber>
    </recommendedName>
    <alternativeName>
        <fullName evidence="7">Type II DHQase</fullName>
    </alternativeName>
</protein>
<accession>A0A426TZF8</accession>
<dbReference type="UniPathway" id="UPA00053">
    <property type="reaction ID" value="UER00086"/>
</dbReference>
<evidence type="ECO:0000256" key="3">
    <source>
        <dbReference type="ARBA" id="ARBA00011037"/>
    </source>
</evidence>
<feature type="site" description="Transition state stabilizer" evidence="7">
    <location>
        <position position="61"/>
    </location>
</feature>
<dbReference type="PROSITE" id="PS01029">
    <property type="entry name" value="DEHYDROQUINASE_II"/>
    <property type="match status" value="1"/>
</dbReference>